<dbReference type="EMBL" id="NDYN01000010">
    <property type="protein sequence ID" value="OUT06902.1"/>
    <property type="molecule type" value="Genomic_DNA"/>
</dbReference>
<dbReference type="AlphaFoldDB" id="A0A1Y5MMK2"/>
<evidence type="ECO:0000313" key="2">
    <source>
        <dbReference type="EMBL" id="OUT06902.1"/>
    </source>
</evidence>
<feature type="coiled-coil region" evidence="1">
    <location>
        <begin position="282"/>
        <end position="316"/>
    </location>
</feature>
<dbReference type="EMBL" id="NDYN01000001">
    <property type="protein sequence ID" value="OUT08934.1"/>
    <property type="molecule type" value="Genomic_DNA"/>
</dbReference>
<keyword evidence="1" id="KW-0175">Coiled coil</keyword>
<reference evidence="2 4" key="1">
    <citation type="submission" date="2017-04" db="EMBL/GenBank/DDBJ databases">
        <title>Complete genome of Campylobacter concisus ATCC 33237T and draft genomes for an additional eight well characterized C. concisus strains.</title>
        <authorList>
            <person name="Cornelius A.J."/>
            <person name="Miller W.G."/>
            <person name="Lastovica A.J."/>
            <person name="On S.L."/>
            <person name="French N.P."/>
            <person name="Vandenberg O."/>
            <person name="Biggs P.J."/>
        </authorList>
    </citation>
    <scope>NUCLEOTIDE SEQUENCE [LARGE SCALE GENOMIC DNA]</scope>
    <source>
        <strain evidence="2 4">CCUG 19995</strain>
    </source>
</reference>
<evidence type="ECO:0000256" key="1">
    <source>
        <dbReference type="SAM" id="Coils"/>
    </source>
</evidence>
<organism evidence="2 4">
    <name type="scientific">Campylobacter concisus</name>
    <dbReference type="NCBI Taxonomy" id="199"/>
    <lineage>
        <taxon>Bacteria</taxon>
        <taxon>Pseudomonadati</taxon>
        <taxon>Campylobacterota</taxon>
        <taxon>Epsilonproteobacteria</taxon>
        <taxon>Campylobacterales</taxon>
        <taxon>Campylobacteraceae</taxon>
        <taxon>Campylobacter</taxon>
    </lineage>
</organism>
<comment type="caution">
    <text evidence="2">The sequence shown here is derived from an EMBL/GenBank/DDBJ whole genome shotgun (WGS) entry which is preliminary data.</text>
</comment>
<accession>A0A1Y5MMK2</accession>
<dbReference type="Proteomes" id="UP000196317">
    <property type="component" value="Unassembled WGS sequence"/>
</dbReference>
<name>A0A1Y5MMK2_9BACT</name>
<evidence type="ECO:0000313" key="4">
    <source>
        <dbReference type="Proteomes" id="UP000196317"/>
    </source>
</evidence>
<evidence type="ECO:0000313" key="3">
    <source>
        <dbReference type="EMBL" id="OUT08934.1"/>
    </source>
</evidence>
<sequence>MRILDEDFTVGFVNPKDLMKGGNTFTLIPYKGPYSKGIRVGEYNPNVNTSVVPQTFKGLFPYIKVDPDEYKKTTGKTWFNRGEEVFTVMESTQYEIQERRTRKKTVSAFQPMTYDLRSRYHYGPNFDPSWDIATAYSEAIYAIPPMPSRLWYRTPYVAQLEVFLSTLKITTKYEWEEKESTHFGDFFRIVFVPIASAVFAGSSGGGAAAFISMAGSIMSLAAEDSEGPNAKYWKIGGNLLSMYGGMSGFLSGATKLGANMATTMLALQAASTAVSITSTFNQDKKNREVRDLAADIEDLKALAEAEKAKAESADSTLNLEEFNIDINNESMQELLTLFSIAEFQENAMATGELFRASEFLEQDSYNRFK</sequence>
<proteinExistence type="predicted"/>
<protein>
    <submittedName>
        <fullName evidence="2">Uncharacterized protein</fullName>
    </submittedName>
</protein>
<gene>
    <name evidence="3" type="ORF">B9N65_00935</name>
    <name evidence="2" type="ORF">B9N65_09990</name>
</gene>
<dbReference type="RefSeq" id="WP_087582431.1">
    <property type="nucleotide sequence ID" value="NZ_NDYN01000001.1"/>
</dbReference>